<dbReference type="AlphaFoldDB" id="A0A445FB67"/>
<comment type="function">
    <text evidence="11">May be involved in plant defense signaling.</text>
</comment>
<dbReference type="Gene3D" id="3.30.200.20">
    <property type="entry name" value="Phosphorylase Kinase, domain 1"/>
    <property type="match status" value="1"/>
</dbReference>
<dbReference type="EMBL" id="QZWG01000019">
    <property type="protein sequence ID" value="RZB46090.1"/>
    <property type="molecule type" value="Genomic_DNA"/>
</dbReference>
<feature type="compositionally biased region" description="Basic residues" evidence="13">
    <location>
        <begin position="1"/>
        <end position="10"/>
    </location>
</feature>
<organism evidence="15 16">
    <name type="scientific">Glycine soja</name>
    <name type="common">Wild soybean</name>
    <dbReference type="NCBI Taxonomy" id="3848"/>
    <lineage>
        <taxon>Eukaryota</taxon>
        <taxon>Viridiplantae</taxon>
        <taxon>Streptophyta</taxon>
        <taxon>Embryophyta</taxon>
        <taxon>Tracheophyta</taxon>
        <taxon>Spermatophyta</taxon>
        <taxon>Magnoliopsida</taxon>
        <taxon>eudicotyledons</taxon>
        <taxon>Gunneridae</taxon>
        <taxon>Pentapetalae</taxon>
        <taxon>rosids</taxon>
        <taxon>fabids</taxon>
        <taxon>Fabales</taxon>
        <taxon>Fabaceae</taxon>
        <taxon>Papilionoideae</taxon>
        <taxon>50 kb inversion clade</taxon>
        <taxon>NPAAA clade</taxon>
        <taxon>indigoferoid/millettioid clade</taxon>
        <taxon>Phaseoleae</taxon>
        <taxon>Glycine</taxon>
        <taxon>Glycine subgen. Soja</taxon>
    </lineage>
</organism>
<dbReference type="Gene3D" id="1.10.510.10">
    <property type="entry name" value="Transferase(Phosphotransferase) domain 1"/>
    <property type="match status" value="1"/>
</dbReference>
<evidence type="ECO:0000256" key="13">
    <source>
        <dbReference type="SAM" id="MobiDB-lite"/>
    </source>
</evidence>
<evidence type="ECO:0000256" key="12">
    <source>
        <dbReference type="PROSITE-ProRule" id="PRU10141"/>
    </source>
</evidence>
<evidence type="ECO:0000256" key="3">
    <source>
        <dbReference type="ARBA" id="ARBA00012513"/>
    </source>
</evidence>
<gene>
    <name evidence="15" type="ORF">D0Y65_050212</name>
</gene>
<evidence type="ECO:0000313" key="15">
    <source>
        <dbReference type="EMBL" id="RZB46090.1"/>
    </source>
</evidence>
<keyword evidence="6" id="KW-0808">Transferase</keyword>
<evidence type="ECO:0000256" key="11">
    <source>
        <dbReference type="ARBA" id="ARBA00054261"/>
    </source>
</evidence>
<dbReference type="PANTHER" id="PTHR45621">
    <property type="entry name" value="OS01G0588500 PROTEIN-RELATED"/>
    <property type="match status" value="1"/>
</dbReference>
<feature type="region of interest" description="Disordered" evidence="13">
    <location>
        <begin position="1"/>
        <end position="21"/>
    </location>
</feature>
<keyword evidence="4" id="KW-1003">Cell membrane</keyword>
<dbReference type="FunFam" id="1.10.510.10:FF:000032">
    <property type="entry name" value="Serine/threonine-protein kinase PBS1"/>
    <property type="match status" value="1"/>
</dbReference>
<dbReference type="PROSITE" id="PS00107">
    <property type="entry name" value="PROTEIN_KINASE_ATP"/>
    <property type="match status" value="1"/>
</dbReference>
<dbReference type="GO" id="GO:0005524">
    <property type="term" value="F:ATP binding"/>
    <property type="evidence" value="ECO:0007669"/>
    <property type="project" value="UniProtKB-UniRule"/>
</dbReference>
<dbReference type="Proteomes" id="UP000289340">
    <property type="component" value="Chromosome 19"/>
</dbReference>
<evidence type="ECO:0000256" key="5">
    <source>
        <dbReference type="ARBA" id="ARBA00022527"/>
    </source>
</evidence>
<feature type="region of interest" description="Disordered" evidence="13">
    <location>
        <begin position="44"/>
        <end position="82"/>
    </location>
</feature>
<evidence type="ECO:0000259" key="14">
    <source>
        <dbReference type="PROSITE" id="PS50011"/>
    </source>
</evidence>
<protein>
    <recommendedName>
        <fullName evidence="3">non-specific serine/threonine protein kinase</fullName>
        <ecNumber evidence="3">2.7.11.1</ecNumber>
    </recommendedName>
</protein>
<dbReference type="CDD" id="cd14066">
    <property type="entry name" value="STKc_IRAK"/>
    <property type="match status" value="1"/>
</dbReference>
<feature type="compositionally biased region" description="Polar residues" evidence="13">
    <location>
        <begin position="66"/>
        <end position="82"/>
    </location>
</feature>
<keyword evidence="7 12" id="KW-0547">Nucleotide-binding</keyword>
<comment type="similarity">
    <text evidence="2">Belongs to the protein kinase superfamily. Ser/Thr protein kinase family.</text>
</comment>
<dbReference type="InterPro" id="IPR050823">
    <property type="entry name" value="Plant_Ser_Thr_Prot_Kinase"/>
</dbReference>
<reference evidence="15 16" key="1">
    <citation type="submission" date="2018-09" db="EMBL/GenBank/DDBJ databases">
        <title>A high-quality reference genome of wild soybean provides a powerful tool to mine soybean genomes.</title>
        <authorList>
            <person name="Xie M."/>
            <person name="Chung C.Y.L."/>
            <person name="Li M.-W."/>
            <person name="Wong F.-L."/>
            <person name="Chan T.-F."/>
            <person name="Lam H.-M."/>
        </authorList>
    </citation>
    <scope>NUCLEOTIDE SEQUENCE [LARGE SCALE GENOMIC DNA]</scope>
    <source>
        <strain evidence="16">cv. W05</strain>
        <tissue evidence="15">Hypocotyl of etiolated seedlings</tissue>
    </source>
</reference>
<dbReference type="Pfam" id="PF07714">
    <property type="entry name" value="PK_Tyr_Ser-Thr"/>
    <property type="match status" value="1"/>
</dbReference>
<keyword evidence="16" id="KW-1185">Reference proteome</keyword>
<keyword evidence="9 12" id="KW-0067">ATP-binding</keyword>
<evidence type="ECO:0000256" key="6">
    <source>
        <dbReference type="ARBA" id="ARBA00022679"/>
    </source>
</evidence>
<sequence>MGSITRRKSKGERNNKNVVQGITQTDSRLRIKLRILLGCMLPNSKREQSSADKSNEGREVIKDNVRQQPVTPRSSSTIRLRSRGRSYTPNQELIAASSLLRRFSFNDLKLATSNFKYDNLLGEGGFGSVFKGWVDQDENYATKPGIGIPIAVKTLNLNGLQGHKEWLAEISYLGELHHPNLVRLVGFCIEEDKRLLVYQFMCRQSLEKHLFKTRSMHLTWPIRMKIAIDAANGLAFLHEEASRRVIFRDFKTSNILLDENYNAKLSDFGLAKDAPVGDKSHVSTKVMGTKGYVAPEYMLTGHLTSKSDVYSFGVVLLEMLTGRRAVEERMPRKEQNLVEWLRPRLRGKDDFRYLMDPRLEGQYPMRSARRAMWLATHCIRHNPESRPLMSEVVRELKSLPLFDDDDDMASHQPGPLASSIPSTSLQRLHVGPSNHAGSNKYGLKTGQAPNVPRHYQASPRSTSSKS</sequence>
<accession>A0A445FB67</accession>
<feature type="region of interest" description="Disordered" evidence="13">
    <location>
        <begin position="403"/>
        <end position="466"/>
    </location>
</feature>
<keyword evidence="10" id="KW-0472">Membrane</keyword>
<dbReference type="FunFam" id="3.30.200.20:FF:000228">
    <property type="entry name" value="Serine/threonine-protein kinase BIK1"/>
    <property type="match status" value="1"/>
</dbReference>
<dbReference type="PROSITE" id="PS50011">
    <property type="entry name" value="PROTEIN_KINASE_DOM"/>
    <property type="match status" value="1"/>
</dbReference>
<proteinExistence type="inferred from homology"/>
<evidence type="ECO:0000256" key="2">
    <source>
        <dbReference type="ARBA" id="ARBA00008684"/>
    </source>
</evidence>
<dbReference type="InterPro" id="IPR011009">
    <property type="entry name" value="Kinase-like_dom_sf"/>
</dbReference>
<evidence type="ECO:0000256" key="8">
    <source>
        <dbReference type="ARBA" id="ARBA00022777"/>
    </source>
</evidence>
<evidence type="ECO:0000313" key="16">
    <source>
        <dbReference type="Proteomes" id="UP000289340"/>
    </source>
</evidence>
<name>A0A445FB67_GLYSO</name>
<keyword evidence="8 15" id="KW-0418">Kinase</keyword>
<dbReference type="EC" id="2.7.11.1" evidence="3"/>
<dbReference type="GO" id="GO:0004674">
    <property type="term" value="F:protein serine/threonine kinase activity"/>
    <property type="evidence" value="ECO:0007669"/>
    <property type="project" value="UniProtKB-KW"/>
</dbReference>
<dbReference type="InterPro" id="IPR001245">
    <property type="entry name" value="Ser-Thr/Tyr_kinase_cat_dom"/>
</dbReference>
<keyword evidence="5" id="KW-0723">Serine/threonine-protein kinase</keyword>
<dbReference type="GO" id="GO:0005886">
    <property type="term" value="C:plasma membrane"/>
    <property type="evidence" value="ECO:0007669"/>
    <property type="project" value="UniProtKB-SubCell"/>
</dbReference>
<evidence type="ECO:0000256" key="4">
    <source>
        <dbReference type="ARBA" id="ARBA00022475"/>
    </source>
</evidence>
<dbReference type="SUPFAM" id="SSF56112">
    <property type="entry name" value="Protein kinase-like (PK-like)"/>
    <property type="match status" value="1"/>
</dbReference>
<evidence type="ECO:0000256" key="1">
    <source>
        <dbReference type="ARBA" id="ARBA00004236"/>
    </source>
</evidence>
<feature type="domain" description="Protein kinase" evidence="14">
    <location>
        <begin position="115"/>
        <end position="402"/>
    </location>
</feature>
<comment type="caution">
    <text evidence="15">The sequence shown here is derived from an EMBL/GenBank/DDBJ whole genome shotgun (WGS) entry which is preliminary data.</text>
</comment>
<evidence type="ECO:0000256" key="7">
    <source>
        <dbReference type="ARBA" id="ARBA00022741"/>
    </source>
</evidence>
<dbReference type="InterPro" id="IPR017441">
    <property type="entry name" value="Protein_kinase_ATP_BS"/>
</dbReference>
<feature type="compositionally biased region" description="Basic and acidic residues" evidence="13">
    <location>
        <begin position="44"/>
        <end position="65"/>
    </location>
</feature>
<dbReference type="InterPro" id="IPR000719">
    <property type="entry name" value="Prot_kinase_dom"/>
</dbReference>
<evidence type="ECO:0000256" key="10">
    <source>
        <dbReference type="ARBA" id="ARBA00023136"/>
    </source>
</evidence>
<comment type="subcellular location">
    <subcellularLocation>
        <location evidence="1">Cell membrane</location>
    </subcellularLocation>
</comment>
<feature type="binding site" evidence="12">
    <location>
        <position position="153"/>
    </location>
    <ligand>
        <name>ATP</name>
        <dbReference type="ChEBI" id="CHEBI:30616"/>
    </ligand>
</feature>
<evidence type="ECO:0000256" key="9">
    <source>
        <dbReference type="ARBA" id="ARBA00022840"/>
    </source>
</evidence>